<keyword evidence="5 7" id="KW-0175">Coiled coil</keyword>
<feature type="compositionally biased region" description="Acidic residues" evidence="8">
    <location>
        <begin position="182"/>
        <end position="191"/>
    </location>
</feature>
<dbReference type="Pfam" id="PF05103">
    <property type="entry name" value="DivIVA"/>
    <property type="match status" value="1"/>
</dbReference>
<keyword evidence="3" id="KW-0963">Cytoplasm</keyword>
<dbReference type="RefSeq" id="WP_235322789.1">
    <property type="nucleotide sequence ID" value="NZ_JAFBIT010000001.1"/>
</dbReference>
<evidence type="ECO:0000313" key="10">
    <source>
        <dbReference type="Proteomes" id="UP001299220"/>
    </source>
</evidence>
<name>A0ABS9CKW2_9FIRM</name>
<gene>
    <name evidence="9" type="ORF">JQM67_04160</name>
</gene>
<dbReference type="EMBL" id="JAFBIT010000001">
    <property type="protein sequence ID" value="MCF2651787.1"/>
    <property type="molecule type" value="Genomic_DNA"/>
</dbReference>
<evidence type="ECO:0000256" key="2">
    <source>
        <dbReference type="ARBA" id="ARBA00009008"/>
    </source>
</evidence>
<dbReference type="InterPro" id="IPR019933">
    <property type="entry name" value="DivIVA_domain"/>
</dbReference>
<keyword evidence="6" id="KW-0131">Cell cycle</keyword>
<reference evidence="9 10" key="1">
    <citation type="submission" date="2020-12" db="EMBL/GenBank/DDBJ databases">
        <title>Whole genome sequences of gut porcine anaerobes.</title>
        <authorList>
            <person name="Kubasova T."/>
            <person name="Jahodarova E."/>
            <person name="Rychlik I."/>
        </authorList>
    </citation>
    <scope>NUCLEOTIDE SEQUENCE [LARGE SCALE GENOMIC DNA]</scope>
    <source>
        <strain evidence="9 10">An867</strain>
    </source>
</reference>
<evidence type="ECO:0000256" key="3">
    <source>
        <dbReference type="ARBA" id="ARBA00022490"/>
    </source>
</evidence>
<comment type="subcellular location">
    <subcellularLocation>
        <location evidence="1">Cytoplasm</location>
    </subcellularLocation>
</comment>
<dbReference type="PANTHER" id="PTHR35794:SF2">
    <property type="entry name" value="CELL DIVISION PROTEIN DIVIVA"/>
    <property type="match status" value="1"/>
</dbReference>
<dbReference type="InterPro" id="IPR007793">
    <property type="entry name" value="DivIVA_fam"/>
</dbReference>
<dbReference type="Proteomes" id="UP001299220">
    <property type="component" value="Unassembled WGS sequence"/>
</dbReference>
<comment type="caution">
    <text evidence="9">The sequence shown here is derived from an EMBL/GenBank/DDBJ whole genome shotgun (WGS) entry which is preliminary data.</text>
</comment>
<comment type="similarity">
    <text evidence="2">Belongs to the DivIVA family.</text>
</comment>
<feature type="region of interest" description="Disordered" evidence="8">
    <location>
        <begin position="182"/>
        <end position="230"/>
    </location>
</feature>
<evidence type="ECO:0000256" key="8">
    <source>
        <dbReference type="SAM" id="MobiDB-lite"/>
    </source>
</evidence>
<evidence type="ECO:0000256" key="5">
    <source>
        <dbReference type="ARBA" id="ARBA00023054"/>
    </source>
</evidence>
<evidence type="ECO:0000313" key="9">
    <source>
        <dbReference type="EMBL" id="MCF2651787.1"/>
    </source>
</evidence>
<feature type="coiled-coil region" evidence="7">
    <location>
        <begin position="29"/>
        <end position="84"/>
    </location>
</feature>
<evidence type="ECO:0000256" key="4">
    <source>
        <dbReference type="ARBA" id="ARBA00022618"/>
    </source>
</evidence>
<accession>A0ABS9CKW2</accession>
<evidence type="ECO:0000256" key="6">
    <source>
        <dbReference type="ARBA" id="ARBA00023306"/>
    </source>
</evidence>
<sequence>MLSIKDINEVSFRKSNFSGYNSDDVDQFIDEVLETVTALAKENADAKSRTTDTSSKIAELTAKNAELQEKLSILAEKIEAYRADEDGIKEAILSAQRLGSASIREAKAKAETIVSDANAKAESILAEARAKSQNLVDSYKVQIAEKEKELEAMKREVTAFRASLYEIYREHIAVIEKIPEFTAEEEPEEEQPAAKPAAVKPEPVKEEPKPVAEPEEEEIPVPAAAQREKEPEEVIIPVPAEPVQSAPKAAAPVYDKDAYIKEQFNGIGLDLNAYADIPETLQKEKDSLFSTLEFGIEDTTKKKGKFKRK</sequence>
<dbReference type="NCBIfam" id="TIGR03544">
    <property type="entry name" value="DivI1A_domain"/>
    <property type="match status" value="1"/>
</dbReference>
<evidence type="ECO:0000256" key="7">
    <source>
        <dbReference type="SAM" id="Coils"/>
    </source>
</evidence>
<proteinExistence type="inferred from homology"/>
<organism evidence="9 10">
    <name type="scientific">Anaeromassilibacillus senegalensis</name>
    <dbReference type="NCBI Taxonomy" id="1673717"/>
    <lineage>
        <taxon>Bacteria</taxon>
        <taxon>Bacillati</taxon>
        <taxon>Bacillota</taxon>
        <taxon>Clostridia</taxon>
        <taxon>Eubacteriales</taxon>
        <taxon>Acutalibacteraceae</taxon>
        <taxon>Anaeromassilibacillus</taxon>
    </lineage>
</organism>
<dbReference type="Gene3D" id="6.10.250.660">
    <property type="match status" value="1"/>
</dbReference>
<feature type="coiled-coil region" evidence="7">
    <location>
        <begin position="129"/>
        <end position="163"/>
    </location>
</feature>
<evidence type="ECO:0000256" key="1">
    <source>
        <dbReference type="ARBA" id="ARBA00004496"/>
    </source>
</evidence>
<feature type="compositionally biased region" description="Basic and acidic residues" evidence="8">
    <location>
        <begin position="202"/>
        <end position="212"/>
    </location>
</feature>
<keyword evidence="4" id="KW-0132">Cell division</keyword>
<keyword evidence="10" id="KW-1185">Reference proteome</keyword>
<dbReference type="PANTHER" id="PTHR35794">
    <property type="entry name" value="CELL DIVISION PROTEIN DIVIVA"/>
    <property type="match status" value="1"/>
</dbReference>
<protein>
    <submittedName>
        <fullName evidence="9">DivIVA domain-containing protein</fullName>
    </submittedName>
</protein>